<accession>A0A8T5UZD0</accession>
<keyword evidence="3 10" id="KW-0560">Oxidoreductase</keyword>
<evidence type="ECO:0000259" key="8">
    <source>
        <dbReference type="Pfam" id="PF04422"/>
    </source>
</evidence>
<dbReference type="Proteomes" id="UP000825933">
    <property type="component" value="Unassembled WGS sequence"/>
</dbReference>
<keyword evidence="4" id="KW-0408">Iron</keyword>
<protein>
    <recommendedName>
        <fullName evidence="7">Coenzyme F420 hydrogenase subunit beta</fullName>
        <ecNumber evidence="7">1.12.98.1</ecNumber>
    </recommendedName>
</protein>
<dbReference type="InterPro" id="IPR007516">
    <property type="entry name" value="Co_F420_Hydgase/DH_bsu_N"/>
</dbReference>
<evidence type="ECO:0000256" key="2">
    <source>
        <dbReference type="ARBA" id="ARBA00022723"/>
    </source>
</evidence>
<sequence>MVLGTYKEVVTARSTDKEIQKIAQDGGIVSALFCYALDEKLIDGAVVAGPGKDFWKPEPMVAMSSDEILAAAGTKYTFSPNVWMLKKAVRQYGLEKLGTVAIPCQTMGIRKMQSYPFGVRFLADKIALITGIFCMENFPFTSLETLMAKMGVSPELVEKMDIGKGKFWIHTADEVLSLPLKETHGYEQSGCKVCLDYVSELSDVATGSVGSGDGWSTVFTRTDAGETIFKAAVDAGVIETKAVNEGKFGLEMLTKLATQKKEKAMKEIDRRKAMGLPVPYKGSSEKEDPLANV</sequence>
<dbReference type="GO" id="GO:0050660">
    <property type="term" value="F:flavin adenine dinucleotide binding"/>
    <property type="evidence" value="ECO:0007669"/>
    <property type="project" value="InterPro"/>
</dbReference>
<dbReference type="GO" id="GO:0050454">
    <property type="term" value="F:coenzyme F420 hydrogenase activity"/>
    <property type="evidence" value="ECO:0007669"/>
    <property type="project" value="UniProtKB-EC"/>
</dbReference>
<evidence type="ECO:0000256" key="3">
    <source>
        <dbReference type="ARBA" id="ARBA00023002"/>
    </source>
</evidence>
<name>A0A8T5UZD0_9EURY</name>
<dbReference type="InterPro" id="IPR045220">
    <property type="entry name" value="FRHB/FDHB/HCAR-like"/>
</dbReference>
<evidence type="ECO:0000256" key="7">
    <source>
        <dbReference type="NCBIfam" id="TIGR03289"/>
    </source>
</evidence>
<gene>
    <name evidence="10" type="primary">frhB</name>
    <name evidence="10" type="ORF">K8N75_02615</name>
</gene>
<evidence type="ECO:0000256" key="1">
    <source>
        <dbReference type="ARBA" id="ARBA00001974"/>
    </source>
</evidence>
<evidence type="ECO:0000256" key="6">
    <source>
        <dbReference type="ARBA" id="ARBA00038369"/>
    </source>
</evidence>
<evidence type="ECO:0000259" key="9">
    <source>
        <dbReference type="Pfam" id="PF04432"/>
    </source>
</evidence>
<dbReference type="NCBIfam" id="NF006807">
    <property type="entry name" value="PRK09325.1"/>
    <property type="match status" value="1"/>
</dbReference>
<evidence type="ECO:0000313" key="10">
    <source>
        <dbReference type="EMBL" id="MBZ2164941.1"/>
    </source>
</evidence>
<reference evidence="11" key="1">
    <citation type="journal article" date="2022" name="Microbiol. Resour. Announc.">
        <title>Draft Genome Sequence of a Methanogenic Archaeon from West Spitsbergen Permafrost.</title>
        <authorList>
            <person name="Trubitsyn V."/>
            <person name="Rivkina E."/>
            <person name="Shcherbakova V."/>
        </authorList>
    </citation>
    <scope>NUCLEOTIDE SEQUENCE [LARGE SCALE GENOMIC DNA]</scope>
    <source>
        <strain evidence="11">VT</strain>
    </source>
</reference>
<dbReference type="PANTHER" id="PTHR31332:SF6">
    <property type="entry name" value="FORMATE DEHYDROGENASE SUBUNIT BETA"/>
    <property type="match status" value="1"/>
</dbReference>
<comment type="caution">
    <text evidence="10">The sequence shown here is derived from an EMBL/GenBank/DDBJ whole genome shotgun (WGS) entry which is preliminary data.</text>
</comment>
<feature type="domain" description="Coenzyme F420 hydrogenase/dehydrogenase beta subunit C-terminal" evidence="9">
    <location>
        <begin position="95"/>
        <end position="244"/>
    </location>
</feature>
<evidence type="ECO:0000313" key="11">
    <source>
        <dbReference type="Proteomes" id="UP000825933"/>
    </source>
</evidence>
<comment type="similarity">
    <text evidence="6">Belongs to the FrhB family.</text>
</comment>
<evidence type="ECO:0000256" key="5">
    <source>
        <dbReference type="ARBA" id="ARBA00023014"/>
    </source>
</evidence>
<keyword evidence="2" id="KW-0479">Metal-binding</keyword>
<dbReference type="GO" id="GO:0051536">
    <property type="term" value="F:iron-sulfur cluster binding"/>
    <property type="evidence" value="ECO:0007669"/>
    <property type="project" value="UniProtKB-KW"/>
</dbReference>
<dbReference type="NCBIfam" id="TIGR03289">
    <property type="entry name" value="frhB"/>
    <property type="match status" value="1"/>
</dbReference>
<dbReference type="Gene3D" id="3.10.450.750">
    <property type="match status" value="1"/>
</dbReference>
<keyword evidence="5" id="KW-0411">Iron-sulfur</keyword>
<dbReference type="InterPro" id="IPR007525">
    <property type="entry name" value="FrhB_FdhB_C"/>
</dbReference>
<dbReference type="RefSeq" id="WP_223790586.1">
    <property type="nucleotide sequence ID" value="NZ_JAIOUQ010000003.1"/>
</dbReference>
<dbReference type="Pfam" id="PF04422">
    <property type="entry name" value="FrhB_FdhB_N"/>
    <property type="match status" value="1"/>
</dbReference>
<dbReference type="PANTHER" id="PTHR31332">
    <property type="entry name" value="7-HYDROXYMETHYL CHLOROPHYLL A REDUCTASE, CHLOROPLASTIC"/>
    <property type="match status" value="1"/>
</dbReference>
<dbReference type="Pfam" id="PF04432">
    <property type="entry name" value="FrhB_FdhB_C"/>
    <property type="match status" value="1"/>
</dbReference>
<dbReference type="GO" id="GO:0052592">
    <property type="term" value="F:oxidoreductase activity, acting on CH or CH2 groups, with an iron-sulfur protein as acceptor"/>
    <property type="evidence" value="ECO:0007669"/>
    <property type="project" value="TreeGrafter"/>
</dbReference>
<dbReference type="EMBL" id="JAIOUQ010000003">
    <property type="protein sequence ID" value="MBZ2164941.1"/>
    <property type="molecule type" value="Genomic_DNA"/>
</dbReference>
<organism evidence="10 11">
    <name type="scientific">Methanobacterium spitsbergense</name>
    <dbReference type="NCBI Taxonomy" id="2874285"/>
    <lineage>
        <taxon>Archaea</taxon>
        <taxon>Methanobacteriati</taxon>
        <taxon>Methanobacteriota</taxon>
        <taxon>Methanomada group</taxon>
        <taxon>Methanobacteria</taxon>
        <taxon>Methanobacteriales</taxon>
        <taxon>Methanobacteriaceae</taxon>
        <taxon>Methanobacterium</taxon>
    </lineage>
</organism>
<keyword evidence="11" id="KW-1185">Reference proteome</keyword>
<comment type="cofactor">
    <cofactor evidence="1">
        <name>FAD</name>
        <dbReference type="ChEBI" id="CHEBI:57692"/>
    </cofactor>
</comment>
<feature type="domain" description="Coenzyme F420 hydrogenase/dehydrogenase beta subunit N-terminal" evidence="8">
    <location>
        <begin position="9"/>
        <end position="86"/>
    </location>
</feature>
<evidence type="ECO:0000256" key="4">
    <source>
        <dbReference type="ARBA" id="ARBA00023004"/>
    </source>
</evidence>
<dbReference type="EC" id="1.12.98.1" evidence="7"/>
<dbReference type="GO" id="GO:0016151">
    <property type="term" value="F:nickel cation binding"/>
    <property type="evidence" value="ECO:0007669"/>
    <property type="project" value="InterPro"/>
</dbReference>
<dbReference type="AlphaFoldDB" id="A0A8T5UZD0"/>
<dbReference type="InterPro" id="IPR017679">
    <property type="entry name" value="FrhB_archaea"/>
</dbReference>
<proteinExistence type="inferred from homology"/>